<dbReference type="EMBL" id="CAJOBQ010001019">
    <property type="protein sequence ID" value="CAF4445945.1"/>
    <property type="molecule type" value="Genomic_DNA"/>
</dbReference>
<evidence type="ECO:0000256" key="5">
    <source>
        <dbReference type="ARBA" id="ARBA00023034"/>
    </source>
</evidence>
<dbReference type="Proteomes" id="UP000663862">
    <property type="component" value="Unassembled WGS sequence"/>
</dbReference>
<gene>
    <name evidence="9" type="ORF">TSG867_LOCUS16585</name>
</gene>
<dbReference type="InterPro" id="IPR007577">
    <property type="entry name" value="GlycoTrfase_DXD_sugar-bd_CS"/>
</dbReference>
<dbReference type="PANTHER" id="PTHR12042:SF21">
    <property type="entry name" value="ALPHA1,4-GALACTOSYLTRANSFERASE 1-RELATED"/>
    <property type="match status" value="1"/>
</dbReference>
<name>A0A820S404_9BILA</name>
<keyword evidence="4" id="KW-0808">Transferase</keyword>
<evidence type="ECO:0000256" key="4">
    <source>
        <dbReference type="ARBA" id="ARBA00022679"/>
    </source>
</evidence>
<evidence type="ECO:0000256" key="2">
    <source>
        <dbReference type="ARBA" id="ARBA00009003"/>
    </source>
</evidence>
<dbReference type="InterPro" id="IPR051981">
    <property type="entry name" value="Glycosyltransf_32"/>
</dbReference>
<keyword evidence="7" id="KW-0812">Transmembrane</keyword>
<evidence type="ECO:0000259" key="8">
    <source>
        <dbReference type="Pfam" id="PF04572"/>
    </source>
</evidence>
<evidence type="ECO:0000256" key="3">
    <source>
        <dbReference type="ARBA" id="ARBA00022676"/>
    </source>
</evidence>
<sequence length="302" mass="35097">MNNKFSSSRLANILKWCIIFIIIFGIVCLSVSRLSKASLYGIFNIFTVEFDDASMRNLNENSQDYLLLENISQKESELIKTSLKIFFVQTSKNEDIISRHACSIEAAARLHPNGLIFVLMRSKYIHLKKGSYLHLRSYNNIHFTHFDEQEIYRGTSLIKLNKTKRTQFIHYFAISHMSDFIRTTLLYKYGGIYFDLDIIPLKNFQIFSNAVGLETDNGVNVAVLAFERQHLVLDLQMEKQLESIENKFNALCWNCLGPLALTQVLRNVCDQHRLRIHEKGKCLEIDIHPSYVFYPISYQVCC</sequence>
<reference evidence="9" key="1">
    <citation type="submission" date="2021-02" db="EMBL/GenBank/DDBJ databases">
        <authorList>
            <person name="Nowell W R."/>
        </authorList>
    </citation>
    <scope>NUCLEOTIDE SEQUENCE</scope>
</reference>
<dbReference type="InterPro" id="IPR029044">
    <property type="entry name" value="Nucleotide-diphossugar_trans"/>
</dbReference>
<evidence type="ECO:0000313" key="10">
    <source>
        <dbReference type="Proteomes" id="UP000663862"/>
    </source>
</evidence>
<evidence type="ECO:0000256" key="1">
    <source>
        <dbReference type="ARBA" id="ARBA00004323"/>
    </source>
</evidence>
<dbReference type="GO" id="GO:0006688">
    <property type="term" value="P:glycosphingolipid biosynthetic process"/>
    <property type="evidence" value="ECO:0007669"/>
    <property type="project" value="TreeGrafter"/>
</dbReference>
<dbReference type="Pfam" id="PF04572">
    <property type="entry name" value="Gb3_synth"/>
    <property type="match status" value="1"/>
</dbReference>
<organism evidence="9 10">
    <name type="scientific">Rotaria socialis</name>
    <dbReference type="NCBI Taxonomy" id="392032"/>
    <lineage>
        <taxon>Eukaryota</taxon>
        <taxon>Metazoa</taxon>
        <taxon>Spiralia</taxon>
        <taxon>Gnathifera</taxon>
        <taxon>Rotifera</taxon>
        <taxon>Eurotatoria</taxon>
        <taxon>Bdelloidea</taxon>
        <taxon>Philodinida</taxon>
        <taxon>Philodinidae</taxon>
        <taxon>Rotaria</taxon>
    </lineage>
</organism>
<dbReference type="GO" id="GO:0016758">
    <property type="term" value="F:hexosyltransferase activity"/>
    <property type="evidence" value="ECO:0007669"/>
    <property type="project" value="TreeGrafter"/>
</dbReference>
<keyword evidence="5" id="KW-0333">Golgi apparatus</keyword>
<accession>A0A820S404</accession>
<dbReference type="InterPro" id="IPR007652">
    <property type="entry name" value="A1-4-GlycosylTfrase_dom"/>
</dbReference>
<protein>
    <recommendedName>
        <fullName evidence="8">Alpha 1,4-glycosyltransferase domain-containing protein</fullName>
    </recommendedName>
</protein>
<keyword evidence="7" id="KW-1133">Transmembrane helix</keyword>
<dbReference type="GO" id="GO:0000139">
    <property type="term" value="C:Golgi membrane"/>
    <property type="evidence" value="ECO:0007669"/>
    <property type="project" value="UniProtKB-SubCell"/>
</dbReference>
<comment type="subcellular location">
    <subcellularLocation>
        <location evidence="1">Golgi apparatus membrane</location>
        <topology evidence="1">Single-pass type II membrane protein</topology>
    </subcellularLocation>
</comment>
<proteinExistence type="inferred from homology"/>
<evidence type="ECO:0000256" key="7">
    <source>
        <dbReference type="SAM" id="Phobius"/>
    </source>
</evidence>
<dbReference type="AlphaFoldDB" id="A0A820S404"/>
<keyword evidence="6 7" id="KW-0472">Membrane</keyword>
<evidence type="ECO:0000256" key="6">
    <source>
        <dbReference type="ARBA" id="ARBA00023136"/>
    </source>
</evidence>
<dbReference type="Gene3D" id="3.90.550.20">
    <property type="match status" value="1"/>
</dbReference>
<dbReference type="PANTHER" id="PTHR12042">
    <property type="entry name" value="LACTOSYLCERAMIDE 4-ALPHA-GALACTOSYLTRANSFERASE ALPHA- 1,4-GALACTOSYLTRANSFERASE"/>
    <property type="match status" value="1"/>
</dbReference>
<dbReference type="Pfam" id="PF04488">
    <property type="entry name" value="Gly_transf_sug"/>
    <property type="match status" value="1"/>
</dbReference>
<feature type="transmembrane region" description="Helical" evidence="7">
    <location>
        <begin position="12"/>
        <end position="32"/>
    </location>
</feature>
<comment type="similarity">
    <text evidence="2">Belongs to the glycosyltransferase 32 family.</text>
</comment>
<evidence type="ECO:0000313" key="9">
    <source>
        <dbReference type="EMBL" id="CAF4445945.1"/>
    </source>
</evidence>
<dbReference type="SUPFAM" id="SSF53448">
    <property type="entry name" value="Nucleotide-diphospho-sugar transferases"/>
    <property type="match status" value="1"/>
</dbReference>
<feature type="domain" description="Alpha 1,4-glycosyltransferase" evidence="8">
    <location>
        <begin position="237"/>
        <end position="299"/>
    </location>
</feature>
<keyword evidence="3" id="KW-0328">Glycosyltransferase</keyword>
<comment type="caution">
    <text evidence="9">The sequence shown here is derived from an EMBL/GenBank/DDBJ whole genome shotgun (WGS) entry which is preliminary data.</text>
</comment>